<dbReference type="GO" id="GO:0008703">
    <property type="term" value="F:5-amino-6-(5-phosphoribosylamino)uracil reductase activity"/>
    <property type="evidence" value="ECO:0007669"/>
    <property type="project" value="InterPro"/>
</dbReference>
<dbReference type="InterPro" id="IPR002734">
    <property type="entry name" value="RibDG_C"/>
</dbReference>
<dbReference type="PANTHER" id="PTHR38011:SF2">
    <property type="entry name" value="BIFUNCTIONAL DEAMINASE-REDUCTASE DOMAIN PROTEIN"/>
    <property type="match status" value="1"/>
</dbReference>
<dbReference type="Gene3D" id="3.40.430.10">
    <property type="entry name" value="Dihydrofolate Reductase, subunit A"/>
    <property type="match status" value="1"/>
</dbReference>
<gene>
    <name evidence="3" type="ORF">SAMN05421756_108181</name>
</gene>
<organism evidence="3 4">
    <name type="scientific">Microlunatus flavus</name>
    <dbReference type="NCBI Taxonomy" id="1036181"/>
    <lineage>
        <taxon>Bacteria</taxon>
        <taxon>Bacillati</taxon>
        <taxon>Actinomycetota</taxon>
        <taxon>Actinomycetes</taxon>
        <taxon>Propionibacteriales</taxon>
        <taxon>Propionibacteriaceae</taxon>
        <taxon>Microlunatus</taxon>
    </lineage>
</organism>
<name>A0A1H9L6I0_9ACTN</name>
<evidence type="ECO:0000256" key="1">
    <source>
        <dbReference type="SAM" id="MobiDB-lite"/>
    </source>
</evidence>
<dbReference type="InterPro" id="IPR024072">
    <property type="entry name" value="DHFR-like_dom_sf"/>
</dbReference>
<dbReference type="Pfam" id="PF01872">
    <property type="entry name" value="RibD_C"/>
    <property type="match status" value="1"/>
</dbReference>
<feature type="region of interest" description="Disordered" evidence="1">
    <location>
        <begin position="48"/>
        <end position="92"/>
    </location>
</feature>
<feature type="compositionally biased region" description="Basic and acidic residues" evidence="1">
    <location>
        <begin position="78"/>
        <end position="92"/>
    </location>
</feature>
<protein>
    <submittedName>
        <fullName evidence="3">Dihydrofolate reductase</fullName>
    </submittedName>
</protein>
<reference evidence="4" key="1">
    <citation type="submission" date="2016-10" db="EMBL/GenBank/DDBJ databases">
        <authorList>
            <person name="Varghese N."/>
            <person name="Submissions S."/>
        </authorList>
    </citation>
    <scope>NUCLEOTIDE SEQUENCE [LARGE SCALE GENOMIC DNA]</scope>
    <source>
        <strain evidence="4">CGMCC 4.6856</strain>
    </source>
</reference>
<dbReference type="InterPro" id="IPR050765">
    <property type="entry name" value="Riboflavin_Biosynth_HTPR"/>
</dbReference>
<dbReference type="AlphaFoldDB" id="A0A1H9L6I0"/>
<dbReference type="GO" id="GO:0009231">
    <property type="term" value="P:riboflavin biosynthetic process"/>
    <property type="evidence" value="ECO:0007669"/>
    <property type="project" value="InterPro"/>
</dbReference>
<dbReference type="SUPFAM" id="SSF53597">
    <property type="entry name" value="Dihydrofolate reductase-like"/>
    <property type="match status" value="1"/>
</dbReference>
<keyword evidence="4" id="KW-1185">Reference proteome</keyword>
<sequence>MIPPLVRPFRDCHHLASLATSRPSCEYAIKLVGHPTGSGATAALLGKAQDRGASRNRRHHDRCDGRGRPRHQGARSSSNERSDDPRRREEQGRLRRIWRKCRIESLPFVDEVSRRGDGTEPRGMTVKLTTTTQVTVDGVMQGNGGTTEHDRTAGFERGGWARGVGASETNEFIKATYQRADAFLFGRRTYEMFANSWGAMTPEDVPGWEPVRQALQDRPKYVASTTLVDPAWHGTTVLSGHLADAVRLLKDRSTGELQVHGSGVLVQWLLQADLVDEMTLITVPVVLGQGNRVFPEAGPDRALDLIESHVDSEGVTIQVFRFGGRPRYFDPS</sequence>
<evidence type="ECO:0000313" key="3">
    <source>
        <dbReference type="EMBL" id="SER07026.1"/>
    </source>
</evidence>
<dbReference type="Proteomes" id="UP000198504">
    <property type="component" value="Unassembled WGS sequence"/>
</dbReference>
<proteinExistence type="predicted"/>
<feature type="domain" description="Bacterial bifunctional deaminase-reductase C-terminal" evidence="2">
    <location>
        <begin position="127"/>
        <end position="316"/>
    </location>
</feature>
<evidence type="ECO:0000313" key="4">
    <source>
        <dbReference type="Proteomes" id="UP000198504"/>
    </source>
</evidence>
<accession>A0A1H9L6I0</accession>
<dbReference type="PANTHER" id="PTHR38011">
    <property type="entry name" value="DIHYDROFOLATE REDUCTASE FAMILY PROTEIN (AFU_ORTHOLOGUE AFUA_8G06820)"/>
    <property type="match status" value="1"/>
</dbReference>
<evidence type="ECO:0000259" key="2">
    <source>
        <dbReference type="Pfam" id="PF01872"/>
    </source>
</evidence>
<dbReference type="EMBL" id="FOFA01000008">
    <property type="protein sequence ID" value="SER07026.1"/>
    <property type="molecule type" value="Genomic_DNA"/>
</dbReference>
<dbReference type="STRING" id="1036181.SAMN05421756_108181"/>